<evidence type="ECO:0000313" key="3">
    <source>
        <dbReference type="EMBL" id="EFN83525.1"/>
    </source>
</evidence>
<dbReference type="Gene3D" id="4.10.60.10">
    <property type="entry name" value="Zinc finger, CCHC-type"/>
    <property type="match status" value="1"/>
</dbReference>
<feature type="non-terminal residue" evidence="3">
    <location>
        <position position="170"/>
    </location>
</feature>
<dbReference type="InterPro" id="IPR001878">
    <property type="entry name" value="Znf_CCHC"/>
</dbReference>
<dbReference type="GO" id="GO:0008270">
    <property type="term" value="F:zinc ion binding"/>
    <property type="evidence" value="ECO:0007669"/>
    <property type="project" value="UniProtKB-KW"/>
</dbReference>
<feature type="domain" description="CCHC-type" evidence="2">
    <location>
        <begin position="134"/>
        <end position="149"/>
    </location>
</feature>
<dbReference type="SUPFAM" id="SSF57756">
    <property type="entry name" value="Retrovirus zinc finger-like domains"/>
    <property type="match status" value="1"/>
</dbReference>
<dbReference type="Proteomes" id="UP000008237">
    <property type="component" value="Unassembled WGS sequence"/>
</dbReference>
<accession>E2BLA6</accession>
<dbReference type="InParanoid" id="E2BLA6"/>
<dbReference type="SMART" id="SM00343">
    <property type="entry name" value="ZnF_C2HC"/>
    <property type="match status" value="2"/>
</dbReference>
<evidence type="ECO:0000256" key="1">
    <source>
        <dbReference type="PROSITE-ProRule" id="PRU00047"/>
    </source>
</evidence>
<dbReference type="InterPro" id="IPR036875">
    <property type="entry name" value="Znf_CCHC_sf"/>
</dbReference>
<evidence type="ECO:0000259" key="2">
    <source>
        <dbReference type="PROSITE" id="PS50158"/>
    </source>
</evidence>
<dbReference type="PROSITE" id="PS50158">
    <property type="entry name" value="ZF_CCHC"/>
    <property type="match status" value="1"/>
</dbReference>
<dbReference type="OMA" id="HIRSKCR"/>
<sequence length="170" mass="18270">IKVRRALTGVLLIEVPGLNTGAPADRLVEELCKLVAEKVPEYRVQRPVRTAALRITGLNLTVGAQEVAEAVSLAGGCSPMEVSVSELSVAQRGTAAVVVRCPQVAAAKVVAAERAQVDWTRARVTGLPARAVLCYRCLERGHVREQCRNAVDRSNTCYRSGNPGHRTKDC</sequence>
<proteinExistence type="predicted"/>
<dbReference type="EMBL" id="GL449005">
    <property type="protein sequence ID" value="EFN83525.1"/>
    <property type="molecule type" value="Genomic_DNA"/>
</dbReference>
<keyword evidence="4" id="KW-1185">Reference proteome</keyword>
<name>E2BLA6_HARSA</name>
<reference evidence="3 4" key="1">
    <citation type="journal article" date="2010" name="Science">
        <title>Genomic comparison of the ants Camponotus floridanus and Harpegnathos saltator.</title>
        <authorList>
            <person name="Bonasio R."/>
            <person name="Zhang G."/>
            <person name="Ye C."/>
            <person name="Mutti N.S."/>
            <person name="Fang X."/>
            <person name="Qin N."/>
            <person name="Donahue G."/>
            <person name="Yang P."/>
            <person name="Li Q."/>
            <person name="Li C."/>
            <person name="Zhang P."/>
            <person name="Huang Z."/>
            <person name="Berger S.L."/>
            <person name="Reinberg D."/>
            <person name="Wang J."/>
            <person name="Liebig J."/>
        </authorList>
    </citation>
    <scope>NUCLEOTIDE SEQUENCE [LARGE SCALE GENOMIC DNA]</scope>
    <source>
        <strain evidence="3 4">R22 G/1</strain>
    </source>
</reference>
<evidence type="ECO:0000313" key="4">
    <source>
        <dbReference type="Proteomes" id="UP000008237"/>
    </source>
</evidence>
<dbReference type="AlphaFoldDB" id="E2BLA6"/>
<keyword evidence="1" id="KW-0479">Metal-binding</keyword>
<organism evidence="4">
    <name type="scientific">Harpegnathos saltator</name>
    <name type="common">Jerdon's jumping ant</name>
    <dbReference type="NCBI Taxonomy" id="610380"/>
    <lineage>
        <taxon>Eukaryota</taxon>
        <taxon>Metazoa</taxon>
        <taxon>Ecdysozoa</taxon>
        <taxon>Arthropoda</taxon>
        <taxon>Hexapoda</taxon>
        <taxon>Insecta</taxon>
        <taxon>Pterygota</taxon>
        <taxon>Neoptera</taxon>
        <taxon>Endopterygota</taxon>
        <taxon>Hymenoptera</taxon>
        <taxon>Apocrita</taxon>
        <taxon>Aculeata</taxon>
        <taxon>Formicoidea</taxon>
        <taxon>Formicidae</taxon>
        <taxon>Ponerinae</taxon>
        <taxon>Ponerini</taxon>
        <taxon>Harpegnathos</taxon>
    </lineage>
</organism>
<dbReference type="GO" id="GO:0003676">
    <property type="term" value="F:nucleic acid binding"/>
    <property type="evidence" value="ECO:0007669"/>
    <property type="project" value="InterPro"/>
</dbReference>
<feature type="non-terminal residue" evidence="3">
    <location>
        <position position="1"/>
    </location>
</feature>
<protein>
    <recommendedName>
        <fullName evidence="2">CCHC-type domain-containing protein</fullName>
    </recommendedName>
</protein>
<keyword evidence="1" id="KW-0862">Zinc</keyword>
<keyword evidence="1" id="KW-0863">Zinc-finger</keyword>
<gene>
    <name evidence="3" type="ORF">EAI_15529</name>
</gene>
<dbReference type="OrthoDB" id="7615112at2759"/>